<dbReference type="EMBL" id="SJPX01000005">
    <property type="protein sequence ID" value="TWU48328.1"/>
    <property type="molecule type" value="Genomic_DNA"/>
</dbReference>
<keyword evidence="1" id="KW-0472">Membrane</keyword>
<proteinExistence type="predicted"/>
<keyword evidence="1" id="KW-1133">Transmembrane helix</keyword>
<feature type="transmembrane region" description="Helical" evidence="1">
    <location>
        <begin position="444"/>
        <end position="462"/>
    </location>
</feature>
<gene>
    <name evidence="2" type="ORF">Poly59_51740</name>
</gene>
<feature type="transmembrane region" description="Helical" evidence="1">
    <location>
        <begin position="220"/>
        <end position="236"/>
    </location>
</feature>
<evidence type="ECO:0008006" key="4">
    <source>
        <dbReference type="Google" id="ProtNLM"/>
    </source>
</evidence>
<evidence type="ECO:0000256" key="1">
    <source>
        <dbReference type="SAM" id="Phobius"/>
    </source>
</evidence>
<reference evidence="2 3" key="1">
    <citation type="submission" date="2019-02" db="EMBL/GenBank/DDBJ databases">
        <title>Deep-cultivation of Planctomycetes and their phenomic and genomic characterization uncovers novel biology.</title>
        <authorList>
            <person name="Wiegand S."/>
            <person name="Jogler M."/>
            <person name="Boedeker C."/>
            <person name="Pinto D."/>
            <person name="Vollmers J."/>
            <person name="Rivas-Marin E."/>
            <person name="Kohn T."/>
            <person name="Peeters S.H."/>
            <person name="Heuer A."/>
            <person name="Rast P."/>
            <person name="Oberbeckmann S."/>
            <person name="Bunk B."/>
            <person name="Jeske O."/>
            <person name="Meyerdierks A."/>
            <person name="Storesund J.E."/>
            <person name="Kallscheuer N."/>
            <person name="Luecker S."/>
            <person name="Lage O.M."/>
            <person name="Pohl T."/>
            <person name="Merkel B.J."/>
            <person name="Hornburger P."/>
            <person name="Mueller R.-W."/>
            <person name="Bruemmer F."/>
            <person name="Labrenz M."/>
            <person name="Spormann A.M."/>
            <person name="Op Den Camp H."/>
            <person name="Overmann J."/>
            <person name="Amann R."/>
            <person name="Jetten M.S.M."/>
            <person name="Mascher T."/>
            <person name="Medema M.H."/>
            <person name="Devos D.P."/>
            <person name="Kaster A.-K."/>
            <person name="Ovreas L."/>
            <person name="Rohde M."/>
            <person name="Galperin M.Y."/>
            <person name="Jogler C."/>
        </authorList>
    </citation>
    <scope>NUCLEOTIDE SEQUENCE [LARGE SCALE GENOMIC DNA]</scope>
    <source>
        <strain evidence="2 3">Poly59</strain>
    </source>
</reference>
<feature type="transmembrane region" description="Helical" evidence="1">
    <location>
        <begin position="136"/>
        <end position="156"/>
    </location>
</feature>
<dbReference type="Proteomes" id="UP000317977">
    <property type="component" value="Unassembled WGS sequence"/>
</dbReference>
<protein>
    <recommendedName>
        <fullName evidence="4">Glycosyltransferase RgtA/B/C/D-like domain-containing protein</fullName>
    </recommendedName>
</protein>
<evidence type="ECO:0000313" key="3">
    <source>
        <dbReference type="Proteomes" id="UP000317977"/>
    </source>
</evidence>
<comment type="caution">
    <text evidence="2">The sequence shown here is derived from an EMBL/GenBank/DDBJ whole genome shotgun (WGS) entry which is preliminary data.</text>
</comment>
<keyword evidence="1" id="KW-0812">Transmembrane</keyword>
<feature type="transmembrane region" description="Helical" evidence="1">
    <location>
        <begin position="412"/>
        <end position="432"/>
    </location>
</feature>
<evidence type="ECO:0000313" key="2">
    <source>
        <dbReference type="EMBL" id="TWU48328.1"/>
    </source>
</evidence>
<name>A0A5C6EHM4_9BACT</name>
<dbReference type="RefSeq" id="WP_246151907.1">
    <property type="nucleotide sequence ID" value="NZ_SJPX01000005.1"/>
</dbReference>
<accession>A0A5C6EHM4</accession>
<keyword evidence="3" id="KW-1185">Reference proteome</keyword>
<feature type="transmembrane region" description="Helical" evidence="1">
    <location>
        <begin position="168"/>
        <end position="185"/>
    </location>
</feature>
<dbReference type="AlphaFoldDB" id="A0A5C6EHM4"/>
<feature type="transmembrane region" description="Helical" evidence="1">
    <location>
        <begin position="504"/>
        <end position="524"/>
    </location>
</feature>
<sequence length="541" mass="59889">MILSNQRKTLAPVSLQVMIVIAIAIAAGRIACVTSPEGDTAFLSANDRSRWCTIASLVEDGTYAIDRQVAIANPIHRNRRPWGTIDKVRHTGADGKLHYYSSKPPLFPTMIAGVYKVMHLSTGMTMTAQPIYVPRMILAIVNLPILALFLVCTTFVIGRVCQTTEGKALAVAFTCFGTMMLPFTVSLNNHLPAAAAMAVAAAFYVYVADRIAGIERGDSLTVNPGAWLVIGLAAGFAAANELPALSMTAFWFVLCAWLDRRSIVPFVGGLTLVAIAFFGTNWIAHQSFRPPYAHRGVGETIAVLDPTAKQADLPQANSALAGQVKSALLANRLIEDDAVFTIYPSDEAKRYVVRANDDLFALIPTGEGWRLAKWDDWYEYPGSYWQDGNRRGVDLGEPSRVKYFLNMTVGHYGLFSLTPIWLLLPIGFFISLRMGPDDYRRMSAAILLATLVCAAFYISRPMIDRNYGGVSTCFRWMLWFSPLWLMMIAPVLDDWSESPWLRRVAIGLLALSAISMSTALSSPWQSPWLYRFWQFLGWIDA</sequence>
<feature type="transmembrane region" description="Helical" evidence="1">
    <location>
        <begin position="191"/>
        <end position="208"/>
    </location>
</feature>
<organism evidence="2 3">
    <name type="scientific">Rubripirellula reticaptiva</name>
    <dbReference type="NCBI Taxonomy" id="2528013"/>
    <lineage>
        <taxon>Bacteria</taxon>
        <taxon>Pseudomonadati</taxon>
        <taxon>Planctomycetota</taxon>
        <taxon>Planctomycetia</taxon>
        <taxon>Pirellulales</taxon>
        <taxon>Pirellulaceae</taxon>
        <taxon>Rubripirellula</taxon>
    </lineage>
</organism>
<feature type="transmembrane region" description="Helical" evidence="1">
    <location>
        <begin position="263"/>
        <end position="284"/>
    </location>
</feature>
<feature type="transmembrane region" description="Helical" evidence="1">
    <location>
        <begin position="474"/>
        <end position="492"/>
    </location>
</feature>